<sequence>MLVTVLAVAALAAGCAEAKQEPAVAAPPPPDGLAEFYAQTPQWGSCADFTGPDQSLPPATECTRITVPIDYAEPDGPTAQIALSRVKAEGKNRIGSLLLNPGGPGMSGLSTVTVGGGTAIAERFDRVGFDPRGVGASTPSVACLTPQEADAERAEPPVANTPEGIAAEEADNREYADACVERTGKEFLAHVGTREVVQDMDVIRAVLGDPKLSYLGYSYGTRLGTAYAEKFPGNVRALVLDGAIDPTQDPVEESLRQAEGFQQAFDAYAADCVTRSDCPLGNDASTAVKRFRELVNPLWDKPAATTDARGLSYGDALTGVRQTLYSESFWRVLSLGLTELSQGRGDTLLQLADLYNGRNEDGTYNNLNDAFNAIRCVDDPRITDPAVAARQDTEYRKAAPFMDDGRGTGAAPLELCASWPVPNTSQPHEISVQGLPTTVVVSTTGDPATPYQAGVDLAEQLGAALITYEGDSHTVVLNEGSPCVDNAVIAYLTELIEPQPGLRC</sequence>
<keyword evidence="2 4" id="KW-0732">Signal</keyword>
<comment type="similarity">
    <text evidence="1">Belongs to the peptidase S33 family.</text>
</comment>
<keyword evidence="3 6" id="KW-0378">Hydrolase</keyword>
<dbReference type="SUPFAM" id="SSF53474">
    <property type="entry name" value="alpha/beta-Hydrolases"/>
    <property type="match status" value="1"/>
</dbReference>
<evidence type="ECO:0000313" key="6">
    <source>
        <dbReference type="EMBL" id="VFA96561.1"/>
    </source>
</evidence>
<proteinExistence type="inferred from homology"/>
<feature type="signal peptide" evidence="4">
    <location>
        <begin position="1"/>
        <end position="18"/>
    </location>
</feature>
<dbReference type="PANTHER" id="PTHR43248">
    <property type="entry name" value="2-SUCCINYL-6-HYDROXY-2,4-CYCLOHEXADIENE-1-CARBOXYLATE SYNTHASE"/>
    <property type="match status" value="1"/>
</dbReference>
<dbReference type="EC" id="3.4.14.-" evidence="6"/>
<protein>
    <submittedName>
        <fullName evidence="6">Tripeptidyl aminopeptidase</fullName>
        <ecNumber evidence="6">3.4.14.-</ecNumber>
    </submittedName>
</protein>
<name>A0A4U8VSZ4_9NOCA</name>
<dbReference type="Pfam" id="PF00561">
    <property type="entry name" value="Abhydrolase_1"/>
    <property type="match status" value="1"/>
</dbReference>
<dbReference type="EMBL" id="LR215973">
    <property type="protein sequence ID" value="VFA96561.1"/>
    <property type="molecule type" value="Genomic_DNA"/>
</dbReference>
<evidence type="ECO:0000256" key="1">
    <source>
        <dbReference type="ARBA" id="ARBA00010088"/>
    </source>
</evidence>
<dbReference type="InterPro" id="IPR029058">
    <property type="entry name" value="AB_hydrolase_fold"/>
</dbReference>
<organism evidence="6 7">
    <name type="scientific">Nocardia cyriacigeorgica</name>
    <dbReference type="NCBI Taxonomy" id="135487"/>
    <lineage>
        <taxon>Bacteria</taxon>
        <taxon>Bacillati</taxon>
        <taxon>Actinomycetota</taxon>
        <taxon>Actinomycetes</taxon>
        <taxon>Mycobacteriales</taxon>
        <taxon>Nocardiaceae</taxon>
        <taxon>Nocardia</taxon>
    </lineage>
</organism>
<feature type="domain" description="AB hydrolase-1" evidence="5">
    <location>
        <begin position="97"/>
        <end position="477"/>
    </location>
</feature>
<feature type="chain" id="PRO_5039584500" evidence="4">
    <location>
        <begin position="19"/>
        <end position="504"/>
    </location>
</feature>
<evidence type="ECO:0000313" key="7">
    <source>
        <dbReference type="Proteomes" id="UP000290439"/>
    </source>
</evidence>
<dbReference type="Proteomes" id="UP000290439">
    <property type="component" value="Chromosome"/>
</dbReference>
<keyword evidence="6" id="KW-0645">Protease</keyword>
<dbReference type="Gene3D" id="3.40.50.1820">
    <property type="entry name" value="alpha/beta hydrolase"/>
    <property type="match status" value="1"/>
</dbReference>
<reference evidence="6 7" key="1">
    <citation type="submission" date="2019-02" db="EMBL/GenBank/DDBJ databases">
        <authorList>
            <consortium name="Pathogen Informatics"/>
        </authorList>
    </citation>
    <scope>NUCLEOTIDE SEQUENCE [LARGE SCALE GENOMIC DNA]</scope>
    <source>
        <strain evidence="6 7">3012STDY6756504</strain>
    </source>
</reference>
<dbReference type="InterPro" id="IPR000073">
    <property type="entry name" value="AB_hydrolase_1"/>
</dbReference>
<evidence type="ECO:0000256" key="2">
    <source>
        <dbReference type="ARBA" id="ARBA00022729"/>
    </source>
</evidence>
<dbReference type="GO" id="GO:0004177">
    <property type="term" value="F:aminopeptidase activity"/>
    <property type="evidence" value="ECO:0007669"/>
    <property type="project" value="UniProtKB-KW"/>
</dbReference>
<evidence type="ECO:0000256" key="3">
    <source>
        <dbReference type="ARBA" id="ARBA00022801"/>
    </source>
</evidence>
<evidence type="ECO:0000256" key="4">
    <source>
        <dbReference type="SAM" id="SignalP"/>
    </source>
</evidence>
<dbReference type="PANTHER" id="PTHR43248:SF29">
    <property type="entry name" value="TRIPEPTIDYL AMINOPEPTIDASE"/>
    <property type="match status" value="1"/>
</dbReference>
<keyword evidence="6" id="KW-0031">Aminopeptidase</keyword>
<accession>A0A4U8VSZ4</accession>
<dbReference type="AlphaFoldDB" id="A0A4U8VSZ4"/>
<evidence type="ECO:0000259" key="5">
    <source>
        <dbReference type="Pfam" id="PF00561"/>
    </source>
</evidence>
<gene>
    <name evidence="6" type="primary">tap_1</name>
    <name evidence="6" type="ORF">NCTC10797_00314</name>
</gene>
<dbReference type="InterPro" id="IPR051601">
    <property type="entry name" value="Serine_prot/Carboxylest_S33"/>
</dbReference>